<evidence type="ECO:0000313" key="3">
    <source>
        <dbReference type="Proteomes" id="UP000439550"/>
    </source>
</evidence>
<dbReference type="SMART" id="SM00850">
    <property type="entry name" value="LytTR"/>
    <property type="match status" value="1"/>
</dbReference>
<sequence length="141" mass="16727">MKIIKKIDPDKKQTTLIIETWNEREAEKIIQCFDDRVRINTTKGIRLMKRSDVIYVEALRNYLKIHTTDHIDTLRLPLYKIKEILGEDFIQVSRSYLINYNYLTAVEADFVNGMVARVAGLKIPISRTYLKNLYDRMEEEK</sequence>
<dbReference type="Pfam" id="PF04397">
    <property type="entry name" value="LytTR"/>
    <property type="match status" value="1"/>
</dbReference>
<gene>
    <name evidence="2" type="ORF">GHI93_08430</name>
</gene>
<name>A0A7X2D1Z9_9LACT</name>
<proteinExistence type="predicted"/>
<dbReference type="InterPro" id="IPR046947">
    <property type="entry name" value="LytR-like"/>
</dbReference>
<dbReference type="Gene3D" id="2.40.50.1020">
    <property type="entry name" value="LytTr DNA-binding domain"/>
    <property type="match status" value="1"/>
</dbReference>
<evidence type="ECO:0000313" key="2">
    <source>
        <dbReference type="EMBL" id="MQW39952.1"/>
    </source>
</evidence>
<keyword evidence="3" id="KW-1185">Reference proteome</keyword>
<dbReference type="GO" id="GO:0000156">
    <property type="term" value="F:phosphorelay response regulator activity"/>
    <property type="evidence" value="ECO:0007669"/>
    <property type="project" value="InterPro"/>
</dbReference>
<dbReference type="PROSITE" id="PS50930">
    <property type="entry name" value="HTH_LYTTR"/>
    <property type="match status" value="1"/>
</dbReference>
<feature type="domain" description="HTH LytTR-type" evidence="1">
    <location>
        <begin position="39"/>
        <end position="139"/>
    </location>
</feature>
<dbReference type="PANTHER" id="PTHR37299:SF1">
    <property type="entry name" value="STAGE 0 SPORULATION PROTEIN A HOMOLOG"/>
    <property type="match status" value="1"/>
</dbReference>
<accession>A0A7X2D1Z9</accession>
<dbReference type="Proteomes" id="UP000439550">
    <property type="component" value="Unassembled WGS sequence"/>
</dbReference>
<comment type="caution">
    <text evidence="2">The sequence shown here is derived from an EMBL/GenBank/DDBJ whole genome shotgun (WGS) entry which is preliminary data.</text>
</comment>
<evidence type="ECO:0000259" key="1">
    <source>
        <dbReference type="PROSITE" id="PS50930"/>
    </source>
</evidence>
<dbReference type="PANTHER" id="PTHR37299">
    <property type="entry name" value="TRANSCRIPTIONAL REGULATOR-RELATED"/>
    <property type="match status" value="1"/>
</dbReference>
<dbReference type="InterPro" id="IPR007492">
    <property type="entry name" value="LytTR_DNA-bd_dom"/>
</dbReference>
<dbReference type="AlphaFoldDB" id="A0A7X2D1Z9"/>
<dbReference type="RefSeq" id="WP_153496619.1">
    <property type="nucleotide sequence ID" value="NZ_CAXYUY010000012.1"/>
</dbReference>
<dbReference type="GO" id="GO:0003677">
    <property type="term" value="F:DNA binding"/>
    <property type="evidence" value="ECO:0007669"/>
    <property type="project" value="InterPro"/>
</dbReference>
<dbReference type="OrthoDB" id="9809318at2"/>
<organism evidence="2 3">
    <name type="scientific">Lactococcus hircilactis</name>
    <dbReference type="NCBI Taxonomy" id="1494462"/>
    <lineage>
        <taxon>Bacteria</taxon>
        <taxon>Bacillati</taxon>
        <taxon>Bacillota</taxon>
        <taxon>Bacilli</taxon>
        <taxon>Lactobacillales</taxon>
        <taxon>Streptococcaceae</taxon>
        <taxon>Lactococcus</taxon>
    </lineage>
</organism>
<dbReference type="EMBL" id="WITJ01000011">
    <property type="protein sequence ID" value="MQW39952.1"/>
    <property type="molecule type" value="Genomic_DNA"/>
</dbReference>
<reference evidence="2 3" key="1">
    <citation type="submission" date="2019-10" db="EMBL/GenBank/DDBJ databases">
        <authorList>
            <person name="Dong K."/>
        </authorList>
    </citation>
    <scope>NUCLEOTIDE SEQUENCE [LARGE SCALE GENOMIC DNA]</scope>
    <source>
        <strain evidence="2 3">DSM 28960</strain>
    </source>
</reference>
<protein>
    <recommendedName>
        <fullName evidence="1">HTH LytTR-type domain-containing protein</fullName>
    </recommendedName>
</protein>